<keyword evidence="11" id="KW-1185">Reference proteome</keyword>
<evidence type="ECO:0000256" key="2">
    <source>
        <dbReference type="ARBA" id="ARBA00012438"/>
    </source>
</evidence>
<dbReference type="SMART" id="SM00091">
    <property type="entry name" value="PAS"/>
    <property type="match status" value="4"/>
</dbReference>
<dbReference type="InterPro" id="IPR000700">
    <property type="entry name" value="PAS-assoc_C"/>
</dbReference>
<evidence type="ECO:0000256" key="1">
    <source>
        <dbReference type="ARBA" id="ARBA00000085"/>
    </source>
</evidence>
<dbReference type="PANTHER" id="PTHR43304">
    <property type="entry name" value="PHYTOCHROME-LIKE PROTEIN CPH1"/>
    <property type="match status" value="1"/>
</dbReference>
<dbReference type="PROSITE" id="PS50112">
    <property type="entry name" value="PAS"/>
    <property type="match status" value="2"/>
</dbReference>
<dbReference type="Pfam" id="PF00989">
    <property type="entry name" value="PAS"/>
    <property type="match status" value="1"/>
</dbReference>
<feature type="domain" description="PAC" evidence="9">
    <location>
        <begin position="398"/>
        <end position="450"/>
    </location>
</feature>
<feature type="domain" description="PAS" evidence="8">
    <location>
        <begin position="458"/>
        <end position="529"/>
    </location>
</feature>
<dbReference type="InterPro" id="IPR001610">
    <property type="entry name" value="PAC"/>
</dbReference>
<evidence type="ECO:0000313" key="11">
    <source>
        <dbReference type="Proteomes" id="UP000434850"/>
    </source>
</evidence>
<accession>A0A6I4I826</accession>
<evidence type="ECO:0000259" key="8">
    <source>
        <dbReference type="PROSITE" id="PS50112"/>
    </source>
</evidence>
<dbReference type="InterPro" id="IPR013655">
    <property type="entry name" value="PAS_fold_3"/>
</dbReference>
<dbReference type="GO" id="GO:0006355">
    <property type="term" value="P:regulation of DNA-templated transcription"/>
    <property type="evidence" value="ECO:0007669"/>
    <property type="project" value="InterPro"/>
</dbReference>
<dbReference type="FunFam" id="3.30.565.10:FF:000006">
    <property type="entry name" value="Sensor histidine kinase WalK"/>
    <property type="match status" value="1"/>
</dbReference>
<keyword evidence="3" id="KW-0597">Phosphoprotein</keyword>
<dbReference type="InterPro" id="IPR036097">
    <property type="entry name" value="HisK_dim/P_sf"/>
</dbReference>
<evidence type="ECO:0000259" key="9">
    <source>
        <dbReference type="PROSITE" id="PS50113"/>
    </source>
</evidence>
<dbReference type="EC" id="2.7.13.3" evidence="2"/>
<dbReference type="InterPro" id="IPR004358">
    <property type="entry name" value="Sig_transdc_His_kin-like_C"/>
</dbReference>
<evidence type="ECO:0000256" key="4">
    <source>
        <dbReference type="ARBA" id="ARBA00022679"/>
    </source>
</evidence>
<dbReference type="InterPro" id="IPR003661">
    <property type="entry name" value="HisK_dim/P_dom"/>
</dbReference>
<dbReference type="Pfam" id="PF08448">
    <property type="entry name" value="PAS_4"/>
    <property type="match status" value="2"/>
</dbReference>
<protein>
    <recommendedName>
        <fullName evidence="2">histidine kinase</fullName>
        <ecNumber evidence="2">2.7.13.3</ecNumber>
    </recommendedName>
</protein>
<dbReference type="InterPro" id="IPR036890">
    <property type="entry name" value="HATPase_C_sf"/>
</dbReference>
<feature type="domain" description="PAC" evidence="9">
    <location>
        <begin position="532"/>
        <end position="586"/>
    </location>
</feature>
<dbReference type="InterPro" id="IPR013767">
    <property type="entry name" value="PAS_fold"/>
</dbReference>
<dbReference type="SMART" id="SM00388">
    <property type="entry name" value="HisKA"/>
    <property type="match status" value="1"/>
</dbReference>
<dbReference type="NCBIfam" id="TIGR00229">
    <property type="entry name" value="sensory_box"/>
    <property type="match status" value="3"/>
</dbReference>
<dbReference type="Pfam" id="PF00512">
    <property type="entry name" value="HisKA"/>
    <property type="match status" value="1"/>
</dbReference>
<dbReference type="PANTHER" id="PTHR43304:SF1">
    <property type="entry name" value="PAC DOMAIN-CONTAINING PROTEIN"/>
    <property type="match status" value="1"/>
</dbReference>
<proteinExistence type="predicted"/>
<dbReference type="SUPFAM" id="SSF55874">
    <property type="entry name" value="ATPase domain of HSP90 chaperone/DNA topoisomerase II/histidine kinase"/>
    <property type="match status" value="1"/>
</dbReference>
<evidence type="ECO:0000259" key="7">
    <source>
        <dbReference type="PROSITE" id="PS50109"/>
    </source>
</evidence>
<dbReference type="OrthoDB" id="9813151at2"/>
<dbReference type="Gene3D" id="1.10.287.130">
    <property type="match status" value="1"/>
</dbReference>
<feature type="domain" description="PAC" evidence="9">
    <location>
        <begin position="214"/>
        <end position="268"/>
    </location>
</feature>
<dbReference type="SUPFAM" id="SSF55785">
    <property type="entry name" value="PYP-like sensor domain (PAS domain)"/>
    <property type="match status" value="4"/>
</dbReference>
<dbReference type="PROSITE" id="PS50113">
    <property type="entry name" value="PAC"/>
    <property type="match status" value="3"/>
</dbReference>
<dbReference type="EMBL" id="WQLA01000003">
    <property type="protein sequence ID" value="MVN91271.1"/>
    <property type="molecule type" value="Genomic_DNA"/>
</dbReference>
<dbReference type="Pfam" id="PF02518">
    <property type="entry name" value="HATPase_c"/>
    <property type="match status" value="1"/>
</dbReference>
<evidence type="ECO:0000313" key="10">
    <source>
        <dbReference type="EMBL" id="MVN91271.1"/>
    </source>
</evidence>
<organism evidence="10 11">
    <name type="scientific">Mucilaginibacter aquatilis</name>
    <dbReference type="NCBI Taxonomy" id="1517760"/>
    <lineage>
        <taxon>Bacteria</taxon>
        <taxon>Pseudomonadati</taxon>
        <taxon>Bacteroidota</taxon>
        <taxon>Sphingobacteriia</taxon>
        <taxon>Sphingobacteriales</taxon>
        <taxon>Sphingobacteriaceae</taxon>
        <taxon>Mucilaginibacter</taxon>
    </lineage>
</organism>
<dbReference type="InterPro" id="IPR003594">
    <property type="entry name" value="HATPase_dom"/>
</dbReference>
<reference evidence="10 11" key="1">
    <citation type="submission" date="2019-12" db="EMBL/GenBank/DDBJ databases">
        <title>Mucilaginibacter sp. HME9299 genome sequencing and assembly.</title>
        <authorList>
            <person name="Kang H."/>
            <person name="Kim H."/>
            <person name="Joh K."/>
        </authorList>
    </citation>
    <scope>NUCLEOTIDE SEQUENCE [LARGE SCALE GENOMIC DNA]</scope>
    <source>
        <strain evidence="10 11">HME9299</strain>
    </source>
</reference>
<gene>
    <name evidence="10" type="ORF">GO816_09075</name>
</gene>
<feature type="domain" description="Histidine kinase" evidence="7">
    <location>
        <begin position="590"/>
        <end position="806"/>
    </location>
</feature>
<dbReference type="PROSITE" id="PS50109">
    <property type="entry name" value="HIS_KIN"/>
    <property type="match status" value="1"/>
</dbReference>
<dbReference type="PRINTS" id="PR00344">
    <property type="entry name" value="BCTRLSENSOR"/>
</dbReference>
<dbReference type="InterPro" id="IPR005467">
    <property type="entry name" value="His_kinase_dom"/>
</dbReference>
<dbReference type="GO" id="GO:0000155">
    <property type="term" value="F:phosphorelay sensor kinase activity"/>
    <property type="evidence" value="ECO:0007669"/>
    <property type="project" value="InterPro"/>
</dbReference>
<dbReference type="SMART" id="SM00086">
    <property type="entry name" value="PAC"/>
    <property type="match status" value="3"/>
</dbReference>
<feature type="domain" description="PAS" evidence="8">
    <location>
        <begin position="318"/>
        <end position="363"/>
    </location>
</feature>
<dbReference type="CDD" id="cd00082">
    <property type="entry name" value="HisKA"/>
    <property type="match status" value="1"/>
</dbReference>
<name>A0A6I4I826_9SPHI</name>
<dbReference type="CDD" id="cd00130">
    <property type="entry name" value="PAS"/>
    <property type="match status" value="1"/>
</dbReference>
<dbReference type="AlphaFoldDB" id="A0A6I4I826"/>
<comment type="caution">
    <text evidence="10">The sequence shown here is derived from an EMBL/GenBank/DDBJ whole genome shotgun (WGS) entry which is preliminary data.</text>
</comment>
<evidence type="ECO:0000256" key="3">
    <source>
        <dbReference type="ARBA" id="ARBA00022553"/>
    </source>
</evidence>
<dbReference type="Proteomes" id="UP000434850">
    <property type="component" value="Unassembled WGS sequence"/>
</dbReference>
<dbReference type="Pfam" id="PF08447">
    <property type="entry name" value="PAS_3"/>
    <property type="match status" value="1"/>
</dbReference>
<dbReference type="InterPro" id="IPR013656">
    <property type="entry name" value="PAS_4"/>
</dbReference>
<dbReference type="Gene3D" id="2.10.70.100">
    <property type="match status" value="1"/>
</dbReference>
<dbReference type="Gene3D" id="3.30.565.10">
    <property type="entry name" value="Histidine kinase-like ATPase, C-terminal domain"/>
    <property type="match status" value="1"/>
</dbReference>
<dbReference type="InterPro" id="IPR035965">
    <property type="entry name" value="PAS-like_dom_sf"/>
</dbReference>
<dbReference type="InterPro" id="IPR000014">
    <property type="entry name" value="PAS"/>
</dbReference>
<keyword evidence="5" id="KW-0418">Kinase</keyword>
<dbReference type="SMART" id="SM00387">
    <property type="entry name" value="HATPase_c"/>
    <property type="match status" value="1"/>
</dbReference>
<keyword evidence="4" id="KW-0808">Transferase</keyword>
<feature type="coiled-coil region" evidence="6">
    <location>
        <begin position="259"/>
        <end position="304"/>
    </location>
</feature>
<dbReference type="InterPro" id="IPR052162">
    <property type="entry name" value="Sensor_kinase/Photoreceptor"/>
</dbReference>
<dbReference type="Gene3D" id="3.30.450.20">
    <property type="entry name" value="PAS domain"/>
    <property type="match status" value="4"/>
</dbReference>
<comment type="catalytic activity">
    <reaction evidence="1">
        <text>ATP + protein L-histidine = ADP + protein N-phospho-L-histidine.</text>
        <dbReference type="EC" id="2.7.13.3"/>
    </reaction>
</comment>
<sequence length="807" mass="90703">MPAEMLPEHVLLETIMHSNEAIAIYSSEELHISFASDAMLRIWGKDRDIIGKTFEQAIPEIIGQPFTALLQEAWHTGVTYTATDTPATVKINGVMTTSYFNFEYKAVKDAFGKTVCLLHTATDVTKQIDSQRALKKNEHQLRQLIMTAPMGMCIIKGEDLVVELANKPMLRIWTRSAEEMMGKGLLDVFPELKEQSFPRLLKSVLQTGEPVNISETVAEIAETDGTINTVYIDISYQPLFDLNGVPEAILATVIDITETVRIRQRLEESERKLQDANEELSAINEEQESINEELTSTVEQLVQTESLLQQTNLELTESKDRLQTILDTVAEGIGITDTKGNVIYSNERAQEILKVDRESILKRKNSSPEWSNCHLDGSPMLHEEHPVSVAISSNKPVYNHLFLIQAKDEDPMYINMNASPIRDKSGNITGAIGSFTDATESHQLHLELEQAHRLLSEHDEQLRLAIQSAELGTWYINAETKEFIPSNRLKEMFGYYPDETMPYDAAITQVAEEFRDKVTNAVEAALTKGESYDLEYPIIGFRDKQLRWIKATGRLYPSAKEGQPGHFSGTVADITERKLDEQRKNDFIGIVSHELRSPLTSMSGYVQMLMLKSQKSNDAVINGIASKAKRQIDRMMALISGFLDVARMSEGKIQLKRSCFDMAHLVKLAEEESMATHTSHQIVFHPVEYTPIEADQDKIEQVLVNFINNAVKYSPEGSAINVSCYSTGGKVKVSVSDQGMGISAKDQPHVFDRFYRVESDNMKFTKGFGIGLYICKEIIERHDGKIGVSSELGVGSEFWFELPIDNQ</sequence>
<dbReference type="SUPFAM" id="SSF47384">
    <property type="entry name" value="Homodimeric domain of signal transducing histidine kinase"/>
    <property type="match status" value="1"/>
</dbReference>
<evidence type="ECO:0000256" key="6">
    <source>
        <dbReference type="SAM" id="Coils"/>
    </source>
</evidence>
<keyword evidence="6" id="KW-0175">Coiled coil</keyword>
<evidence type="ECO:0000256" key="5">
    <source>
        <dbReference type="ARBA" id="ARBA00022777"/>
    </source>
</evidence>